<name>A0ACC1JEX2_9FUNG</name>
<organism evidence="1 2">
    <name type="scientific">Linderina macrospora</name>
    <dbReference type="NCBI Taxonomy" id="4868"/>
    <lineage>
        <taxon>Eukaryota</taxon>
        <taxon>Fungi</taxon>
        <taxon>Fungi incertae sedis</taxon>
        <taxon>Zoopagomycota</taxon>
        <taxon>Kickxellomycotina</taxon>
        <taxon>Kickxellomycetes</taxon>
        <taxon>Kickxellales</taxon>
        <taxon>Kickxellaceae</taxon>
        <taxon>Linderina</taxon>
    </lineage>
</organism>
<dbReference type="EMBL" id="JANBPW010000401">
    <property type="protein sequence ID" value="KAJ1949640.1"/>
    <property type="molecule type" value="Genomic_DNA"/>
</dbReference>
<gene>
    <name evidence="1" type="ORF">FBU59_001053</name>
</gene>
<evidence type="ECO:0000313" key="1">
    <source>
        <dbReference type="EMBL" id="KAJ1949640.1"/>
    </source>
</evidence>
<sequence>MYRAKPVRAEPNHEPETFAINALRQFIYLPEKPDTEPEPIVLTYSTDQVATTQINCTDSPLHNYMQRTRAHWRRTTLCSSFPLIGAQYLPAIFPLYESFSIDFALFWHTADNSRHGHHSVTGIDLGIPQDFIKEALEPPAQGMARTLLAESMQERSALVQSIVGGGARASAPMRKSERPLDVVLSVGDVTRTGDLRTATVRIAIHNHSWRFAYNLSLELISPIDLDEFVPASIRLDYSGSRSAWSWVGNTQFDRTIAKHGEVQIDATIACCAPGAIDIGIWQLEAVAVDMCADSQFMSQDARCLVQATQPCFVTV</sequence>
<keyword evidence="2" id="KW-1185">Reference proteome</keyword>
<comment type="caution">
    <text evidence="1">The sequence shown here is derived from an EMBL/GenBank/DDBJ whole genome shotgun (WGS) entry which is preliminary data.</text>
</comment>
<dbReference type="Proteomes" id="UP001150603">
    <property type="component" value="Unassembled WGS sequence"/>
</dbReference>
<reference evidence="1" key="1">
    <citation type="submission" date="2022-07" db="EMBL/GenBank/DDBJ databases">
        <title>Phylogenomic reconstructions and comparative analyses of Kickxellomycotina fungi.</title>
        <authorList>
            <person name="Reynolds N.K."/>
            <person name="Stajich J.E."/>
            <person name="Barry K."/>
            <person name="Grigoriev I.V."/>
            <person name="Crous P."/>
            <person name="Smith M.E."/>
        </authorList>
    </citation>
    <scope>NUCLEOTIDE SEQUENCE</scope>
    <source>
        <strain evidence="1">NRRL 5244</strain>
    </source>
</reference>
<proteinExistence type="predicted"/>
<accession>A0ACC1JEX2</accession>
<protein>
    <submittedName>
        <fullName evidence="1">Uncharacterized protein</fullName>
    </submittedName>
</protein>
<evidence type="ECO:0000313" key="2">
    <source>
        <dbReference type="Proteomes" id="UP001150603"/>
    </source>
</evidence>